<proteinExistence type="predicted"/>
<accession>A0ABY7EYP7</accession>
<organism evidence="1 2">
    <name type="scientific">Mya arenaria</name>
    <name type="common">Soft-shell clam</name>
    <dbReference type="NCBI Taxonomy" id="6604"/>
    <lineage>
        <taxon>Eukaryota</taxon>
        <taxon>Metazoa</taxon>
        <taxon>Spiralia</taxon>
        <taxon>Lophotrochozoa</taxon>
        <taxon>Mollusca</taxon>
        <taxon>Bivalvia</taxon>
        <taxon>Autobranchia</taxon>
        <taxon>Heteroconchia</taxon>
        <taxon>Euheterodonta</taxon>
        <taxon>Imparidentia</taxon>
        <taxon>Neoheterodontei</taxon>
        <taxon>Myida</taxon>
        <taxon>Myoidea</taxon>
        <taxon>Myidae</taxon>
        <taxon>Mya</taxon>
    </lineage>
</organism>
<dbReference type="Proteomes" id="UP001164746">
    <property type="component" value="Chromosome 8"/>
</dbReference>
<dbReference type="EMBL" id="CP111019">
    <property type="protein sequence ID" value="WAR13564.1"/>
    <property type="molecule type" value="Genomic_DNA"/>
</dbReference>
<feature type="non-terminal residue" evidence="1">
    <location>
        <position position="362"/>
    </location>
</feature>
<name>A0ABY7EYP7_MYAAR</name>
<gene>
    <name evidence="1" type="ORF">MAR_027744</name>
</gene>
<evidence type="ECO:0000313" key="1">
    <source>
        <dbReference type="EMBL" id="WAR13564.1"/>
    </source>
</evidence>
<keyword evidence="2" id="KW-1185">Reference proteome</keyword>
<dbReference type="PANTHER" id="PTHR46704">
    <property type="entry name" value="CXC DOMAIN-CONTAINING PROTEIN-RELATED"/>
    <property type="match status" value="1"/>
</dbReference>
<reference evidence="1" key="1">
    <citation type="submission" date="2022-11" db="EMBL/GenBank/DDBJ databases">
        <title>Centuries of genome instability and evolution in soft-shell clam transmissible cancer (bioRxiv).</title>
        <authorList>
            <person name="Hart S.F.M."/>
            <person name="Yonemitsu M.A."/>
            <person name="Giersch R.M."/>
            <person name="Beal B.F."/>
            <person name="Arriagada G."/>
            <person name="Davis B.W."/>
            <person name="Ostrander E.A."/>
            <person name="Goff S.P."/>
            <person name="Metzger M.J."/>
        </authorList>
    </citation>
    <scope>NUCLEOTIDE SEQUENCE</scope>
    <source>
        <strain evidence="1">MELC-2E11</strain>
        <tissue evidence="1">Siphon/mantle</tissue>
    </source>
</reference>
<dbReference type="PANTHER" id="PTHR46704:SF1">
    <property type="entry name" value="TELOMERE LENGTH REGULATION PROTEIN TEL2 HOMOLOG"/>
    <property type="match status" value="1"/>
</dbReference>
<protein>
    <submittedName>
        <fullName evidence="1">Uncharacterized protein</fullName>
    </submittedName>
</protein>
<sequence>NSYFYGHAGLRHLLSESGVYAAGTVNDILTGKDFDRALTAFKMIDEALNSRLLTNFEAWCIENDIDLDEDLEEMLKAFVSERLIAKPDGSDPPVKGFFSPMTRSKVKTMATSKIKTQVKRTNNINSEVMFQRLLAVNAYKKVSTERVFAFENTPVPTSLFSEDGTMLKCKKSDFMTMLEGLLPDKITHIHKADTLIFDGMALVQSLSPQSEHLTFRYMAEMFMKHVFKKASNIANVKTVHIVFDRYSNISLKTQTRNGRGDSSTKKALHIHGDLAIPKDWKGFLSVGKNKERLIAYYTDYIVQNSAPVLKGGESLFISGGAEDKCFLLTDGSCEEIKDLRSNHEEADTRIIIHSAYAKKKGL</sequence>
<evidence type="ECO:0000313" key="2">
    <source>
        <dbReference type="Proteomes" id="UP001164746"/>
    </source>
</evidence>